<reference evidence="3" key="1">
    <citation type="journal article" date="2016" name="Stand. Genomic Sci.">
        <title>Complete genome sequence of Methanospirillum hungatei type strain JF1.</title>
        <authorList>
            <person name="Gunsalus R.P."/>
            <person name="Cook L.E."/>
            <person name="Crable B."/>
            <person name="Rohlin L."/>
            <person name="McDonald E."/>
            <person name="Mouttaki H."/>
            <person name="Sieber J.R."/>
            <person name="Poweleit N."/>
            <person name="Zhou H."/>
            <person name="Lapidus A.L."/>
            <person name="Daligault H.E."/>
            <person name="Land M."/>
            <person name="Gilna P."/>
            <person name="Ivanova N."/>
            <person name="Kyrpides N."/>
            <person name="Culley D.E."/>
            <person name="McInerney M.J."/>
        </authorList>
    </citation>
    <scope>NUCLEOTIDE SEQUENCE [LARGE SCALE GENOMIC DNA]</scope>
    <source>
        <strain evidence="3">ATCC 27890 / DSM 864 / NBRC 100397 / JF-1</strain>
    </source>
</reference>
<proteinExistence type="predicted"/>
<dbReference type="PROSITE" id="PS51257">
    <property type="entry name" value="PROKAR_LIPOPROTEIN"/>
    <property type="match status" value="1"/>
</dbReference>
<evidence type="ECO:0000313" key="2">
    <source>
        <dbReference type="EMBL" id="ABD42812.1"/>
    </source>
</evidence>
<dbReference type="EnsemblBacteria" id="ABD42812">
    <property type="protein sequence ID" value="ABD42812"/>
    <property type="gene ID" value="Mhun_3126"/>
</dbReference>
<dbReference type="CDD" id="cd00146">
    <property type="entry name" value="PKD"/>
    <property type="match status" value="2"/>
</dbReference>
<dbReference type="STRING" id="323259.Mhun_3126"/>
<dbReference type="GeneID" id="62701826"/>
<dbReference type="AlphaFoldDB" id="Q2FUJ7"/>
<accession>Q2FUJ7</accession>
<feature type="domain" description="PKD" evidence="1">
    <location>
        <begin position="405"/>
        <end position="488"/>
    </location>
</feature>
<dbReference type="PROSITE" id="PS50093">
    <property type="entry name" value="PKD"/>
    <property type="match status" value="2"/>
</dbReference>
<evidence type="ECO:0000259" key="1">
    <source>
        <dbReference type="PROSITE" id="PS50093"/>
    </source>
</evidence>
<sequence>MRSNALRQTRSYTSGIGYTVLLLIITVALLLVSCSGIAGAESVRPPIVVPSVSGPVVAPPGPTGVVHSDGTSVLSETPVNMSEINLESLGYVSSTVTVVSGPPAFLSGWSYRKIHAIGGSPDGDLTNYQMRFVVWRTTGTDSGENVYVGTNVREDYGDLRFTTVAGAQIPYWIESVNATAAVVWVKVPSIPRAGTQIVMYYGNRSAVSESSGSAVFNVFEDFEESVLNGWTLDSGVTVSQVTEGSNKVGRFTSNGVAGSGAYKSWTAGSGIIEYSIKPAQTTAYHTVSAFSGHASGVKGAWFFAANIGKFGSATPSWAYFTSYVANQWYTVRLDLKGNGYYDAYVNGVKIGADWAYYGATTTDRLGLVGWTTGGQAYYDNIRVRKFTNTRPVHGGWLSGVTTEQLAADFSFTPTSGQYPLNVTFTDLSTGPITSRSWDFGDSGSSTEQNPSHTFTGANTYSVTLTVSSTYGQSPSSITKTIVVSAPPSFPADWQNQKIFIVSSGTGSTVTNTPFKLTLYRTSGTDSGNTVYLGSSVRSDFGDIRFTDSGGSQIPYWIESVSDGVAVVWIKPSSISSTGTQFSIYYNCAGATSQSDGSSIFSVFEDFEESVLSSWTLDSGVTMSQVTEGSNKVGRFTSNGVAGSGAYKSWTAGSGIIEYSIKPAQTTAYHTVSAFSGHASGIKGAWFYAANNGKFGSATPSWAYFTSYTANQWYTVRLDLKGNGYYDAYVNGVKIGTDWAYYGTTTTDRLGLVGWTTGGQAFYDNIRVRPYVSTEPGIEWIDPSTPLMADFSFTPTSGQYPLNVTFTDLSTGPITSRSWDFGDSGSSTEQNPSHTFTGANTYSVTLTVSSTYGQSPSSITKTIVVSAPPSFPADWQNQKIFIVSSGTGSTVTNTPFKLTLYRTSGTDSGNTVYLGSSVRSDFGDIRFTDSGGSQIPYWIESVSDGVAVVWIKPSSISSTGTQFSIYYNCAGATSQSDGSSIFSVFEDFEESVLSSWTLDSGVTMSQVTEGSNKVGRFTSNGVAGSGAYKSWTAGSGIIEYSIKPAQTTAYHTVSAFSGHASGIKGAWFYAANNGKFGSATPSWAYFTSYTANQWYTVRLDLKGNGYYDAYVNGVKIGTDWAYYGTTTTDRLGLVGWTTGGQAFYDNIRVRPYVAAEPGIEWIS</sequence>
<keyword evidence="3" id="KW-1185">Reference proteome</keyword>
<dbReference type="SMART" id="SM00089">
    <property type="entry name" value="PKD"/>
    <property type="match status" value="2"/>
</dbReference>
<dbReference type="InterPro" id="IPR013783">
    <property type="entry name" value="Ig-like_fold"/>
</dbReference>
<dbReference type="HOGENOM" id="CLU_275048_0_0_2"/>
<dbReference type="InterPro" id="IPR018765">
    <property type="entry name" value="DUF2341"/>
</dbReference>
<dbReference type="Proteomes" id="UP000001941">
    <property type="component" value="Chromosome"/>
</dbReference>
<dbReference type="Gene3D" id="2.60.40.10">
    <property type="entry name" value="Immunoglobulins"/>
    <property type="match status" value="2"/>
</dbReference>
<dbReference type="SUPFAM" id="SSF49299">
    <property type="entry name" value="PKD domain"/>
    <property type="match status" value="2"/>
</dbReference>
<dbReference type="InterPro" id="IPR035986">
    <property type="entry name" value="PKD_dom_sf"/>
</dbReference>
<dbReference type="Pfam" id="PF10102">
    <property type="entry name" value="DUF2341"/>
    <property type="match status" value="3"/>
</dbReference>
<dbReference type="RefSeq" id="WP_011450058.1">
    <property type="nucleotide sequence ID" value="NC_007796.1"/>
</dbReference>
<dbReference type="eggNOG" id="arCOG03509">
    <property type="taxonomic scope" value="Archaea"/>
</dbReference>
<dbReference type="InterPro" id="IPR000601">
    <property type="entry name" value="PKD_dom"/>
</dbReference>
<dbReference type="OrthoDB" id="101984at2157"/>
<organism evidence="2 3">
    <name type="scientific">Methanospirillum hungatei JF-1 (strain ATCC 27890 / DSM 864 / NBRC 100397 / JF-1)</name>
    <dbReference type="NCBI Taxonomy" id="323259"/>
    <lineage>
        <taxon>Archaea</taxon>
        <taxon>Methanobacteriati</taxon>
        <taxon>Methanobacteriota</taxon>
        <taxon>Stenosarchaea group</taxon>
        <taxon>Methanomicrobia</taxon>
        <taxon>Methanomicrobiales</taxon>
        <taxon>Methanospirillaceae</taxon>
        <taxon>Methanospirillum</taxon>
    </lineage>
</organism>
<name>Q2FUJ7_METHJ</name>
<dbReference type="InterPro" id="IPR022409">
    <property type="entry name" value="PKD/Chitinase_dom"/>
</dbReference>
<dbReference type="FunFam" id="2.60.40.10:FF:000270">
    <property type="entry name" value="Cell surface protein"/>
    <property type="match status" value="2"/>
</dbReference>
<gene>
    <name evidence="2" type="ordered locus">Mhun_3126</name>
</gene>
<dbReference type="KEGG" id="mhu:Mhun_3126"/>
<feature type="domain" description="PKD" evidence="1">
    <location>
        <begin position="786"/>
        <end position="869"/>
    </location>
</feature>
<dbReference type="InParanoid" id="Q2FUJ7"/>
<dbReference type="eggNOG" id="arCOG02516">
    <property type="taxonomic scope" value="Archaea"/>
</dbReference>
<evidence type="ECO:0000313" key="3">
    <source>
        <dbReference type="Proteomes" id="UP000001941"/>
    </source>
</evidence>
<protein>
    <submittedName>
        <fullName evidence="2">PKD</fullName>
    </submittedName>
</protein>
<dbReference type="EMBL" id="CP000254">
    <property type="protein sequence ID" value="ABD42812.1"/>
    <property type="molecule type" value="Genomic_DNA"/>
</dbReference>
<dbReference type="Pfam" id="PF18911">
    <property type="entry name" value="PKD_4"/>
    <property type="match status" value="2"/>
</dbReference>